<keyword evidence="2" id="KW-1185">Reference proteome</keyword>
<sequence length="102" mass="11582">MRKLNLSVQTTRSHQSRIKNKQILIYPNLYPLVTTKSIELVQQFQHSPLNFSTYIPVKPLSPNGINLINENDAGSFLLSKLKSIPNQLCSITDKHLGKPKKI</sequence>
<reference evidence="2" key="1">
    <citation type="journal article" date="2005" name="Nature">
        <title>The map-based sequence of the rice genome.</title>
        <authorList>
            <consortium name="International rice genome sequencing project (IRGSP)"/>
            <person name="Matsumoto T."/>
            <person name="Wu J."/>
            <person name="Kanamori H."/>
            <person name="Katayose Y."/>
            <person name="Fujisawa M."/>
            <person name="Namiki N."/>
            <person name="Mizuno H."/>
            <person name="Yamamoto K."/>
            <person name="Antonio B.A."/>
            <person name="Baba T."/>
            <person name="Sakata K."/>
            <person name="Nagamura Y."/>
            <person name="Aoki H."/>
            <person name="Arikawa K."/>
            <person name="Arita K."/>
            <person name="Bito T."/>
            <person name="Chiden Y."/>
            <person name="Fujitsuka N."/>
            <person name="Fukunaka R."/>
            <person name="Hamada M."/>
            <person name="Harada C."/>
            <person name="Hayashi A."/>
            <person name="Hijishita S."/>
            <person name="Honda M."/>
            <person name="Hosokawa S."/>
            <person name="Ichikawa Y."/>
            <person name="Idonuma A."/>
            <person name="Iijima M."/>
            <person name="Ikeda M."/>
            <person name="Ikeno M."/>
            <person name="Ito K."/>
            <person name="Ito S."/>
            <person name="Ito T."/>
            <person name="Ito Y."/>
            <person name="Ito Y."/>
            <person name="Iwabuchi A."/>
            <person name="Kamiya K."/>
            <person name="Karasawa W."/>
            <person name="Kurita K."/>
            <person name="Katagiri S."/>
            <person name="Kikuta A."/>
            <person name="Kobayashi H."/>
            <person name="Kobayashi N."/>
            <person name="Machita K."/>
            <person name="Maehara T."/>
            <person name="Masukawa M."/>
            <person name="Mizubayashi T."/>
            <person name="Mukai Y."/>
            <person name="Nagasaki H."/>
            <person name="Nagata Y."/>
            <person name="Naito S."/>
            <person name="Nakashima M."/>
            <person name="Nakama Y."/>
            <person name="Nakamichi Y."/>
            <person name="Nakamura M."/>
            <person name="Meguro A."/>
            <person name="Negishi M."/>
            <person name="Ohta I."/>
            <person name="Ohta T."/>
            <person name="Okamoto M."/>
            <person name="Ono N."/>
            <person name="Saji S."/>
            <person name="Sakaguchi M."/>
            <person name="Sakai K."/>
            <person name="Shibata M."/>
            <person name="Shimokawa T."/>
            <person name="Song J."/>
            <person name="Takazaki Y."/>
            <person name="Terasawa K."/>
            <person name="Tsugane M."/>
            <person name="Tsuji K."/>
            <person name="Ueda S."/>
            <person name="Waki K."/>
            <person name="Yamagata H."/>
            <person name="Yamamoto M."/>
            <person name="Yamamoto S."/>
            <person name="Yamane H."/>
            <person name="Yoshiki S."/>
            <person name="Yoshihara R."/>
            <person name="Yukawa K."/>
            <person name="Zhong H."/>
            <person name="Yano M."/>
            <person name="Yuan Q."/>
            <person name="Ouyang S."/>
            <person name="Liu J."/>
            <person name="Jones K.M."/>
            <person name="Gansberger K."/>
            <person name="Moffat K."/>
            <person name="Hill J."/>
            <person name="Bera J."/>
            <person name="Fadrosh D."/>
            <person name="Jin S."/>
            <person name="Johri S."/>
            <person name="Kim M."/>
            <person name="Overton L."/>
            <person name="Reardon M."/>
            <person name="Tsitrin T."/>
            <person name="Vuong H."/>
            <person name="Weaver B."/>
            <person name="Ciecko A."/>
            <person name="Tallon L."/>
            <person name="Jackson J."/>
            <person name="Pai G."/>
            <person name="Aken S.V."/>
            <person name="Utterback T."/>
            <person name="Reidmuller S."/>
            <person name="Feldblyum T."/>
            <person name="Hsiao J."/>
            <person name="Zismann V."/>
            <person name="Iobst S."/>
            <person name="de Vazeille A.R."/>
            <person name="Buell C.R."/>
            <person name="Ying K."/>
            <person name="Li Y."/>
            <person name="Lu T."/>
            <person name="Huang Y."/>
            <person name="Zhao Q."/>
            <person name="Feng Q."/>
            <person name="Zhang L."/>
            <person name="Zhu J."/>
            <person name="Weng Q."/>
            <person name="Mu J."/>
            <person name="Lu Y."/>
            <person name="Fan D."/>
            <person name="Liu Y."/>
            <person name="Guan J."/>
            <person name="Zhang Y."/>
            <person name="Yu S."/>
            <person name="Liu X."/>
            <person name="Zhang Y."/>
            <person name="Hong G."/>
            <person name="Han B."/>
            <person name="Choisne N."/>
            <person name="Demange N."/>
            <person name="Orjeda G."/>
            <person name="Samain S."/>
            <person name="Cattolico L."/>
            <person name="Pelletier E."/>
            <person name="Couloux A."/>
            <person name="Segurens B."/>
            <person name="Wincker P."/>
            <person name="D'Hont A."/>
            <person name="Scarpelli C."/>
            <person name="Weissenbach J."/>
            <person name="Salanoubat M."/>
            <person name="Quetier F."/>
            <person name="Yu Y."/>
            <person name="Kim H.R."/>
            <person name="Rambo T."/>
            <person name="Currie J."/>
            <person name="Collura K."/>
            <person name="Luo M."/>
            <person name="Yang T."/>
            <person name="Ammiraju J.S.S."/>
            <person name="Engler F."/>
            <person name="Soderlund C."/>
            <person name="Wing R.A."/>
            <person name="Palmer L.E."/>
            <person name="de la Bastide M."/>
            <person name="Spiegel L."/>
            <person name="Nascimento L."/>
            <person name="Zutavern T."/>
            <person name="O'Shaughnessy A."/>
            <person name="Dike S."/>
            <person name="Dedhia N."/>
            <person name="Preston R."/>
            <person name="Balija V."/>
            <person name="McCombie W.R."/>
            <person name="Chow T."/>
            <person name="Chen H."/>
            <person name="Chung M."/>
            <person name="Chen C."/>
            <person name="Shaw J."/>
            <person name="Wu H."/>
            <person name="Hsiao K."/>
            <person name="Chao Y."/>
            <person name="Chu M."/>
            <person name="Cheng C."/>
            <person name="Hour A."/>
            <person name="Lee P."/>
            <person name="Lin S."/>
            <person name="Lin Y."/>
            <person name="Liou J."/>
            <person name="Liu S."/>
            <person name="Hsing Y."/>
            <person name="Raghuvanshi S."/>
            <person name="Mohanty A."/>
            <person name="Bharti A.K."/>
            <person name="Gaur A."/>
            <person name="Gupta V."/>
            <person name="Kumar D."/>
            <person name="Ravi V."/>
            <person name="Vij S."/>
            <person name="Kapur A."/>
            <person name="Khurana P."/>
            <person name="Khurana P."/>
            <person name="Khurana J.P."/>
            <person name="Tyagi A.K."/>
            <person name="Gaikwad K."/>
            <person name="Singh A."/>
            <person name="Dalal V."/>
            <person name="Srivastava S."/>
            <person name="Dixit A."/>
            <person name="Pal A.K."/>
            <person name="Ghazi I.A."/>
            <person name="Yadav M."/>
            <person name="Pandit A."/>
            <person name="Bhargava A."/>
            <person name="Sureshbabu K."/>
            <person name="Batra K."/>
            <person name="Sharma T.R."/>
            <person name="Mohapatra T."/>
            <person name="Singh N.K."/>
            <person name="Messing J."/>
            <person name="Nelson A.B."/>
            <person name="Fuks G."/>
            <person name="Kavchok S."/>
            <person name="Keizer G."/>
            <person name="Linton E."/>
            <person name="Llaca V."/>
            <person name="Song R."/>
            <person name="Tanyolac B."/>
            <person name="Young S."/>
            <person name="Ho-Il K."/>
            <person name="Hahn J.H."/>
            <person name="Sangsakoo G."/>
            <person name="Vanavichit A."/>
            <person name="de Mattos Luiz.A.T."/>
            <person name="Zimmer P.D."/>
            <person name="Malone G."/>
            <person name="Dellagostin O."/>
            <person name="de Oliveira A.C."/>
            <person name="Bevan M."/>
            <person name="Bancroft I."/>
            <person name="Minx P."/>
            <person name="Cordum H."/>
            <person name="Wilson R."/>
            <person name="Cheng Z."/>
            <person name="Jin W."/>
            <person name="Jiang J."/>
            <person name="Leong S.A."/>
            <person name="Iwama H."/>
            <person name="Gojobori T."/>
            <person name="Itoh T."/>
            <person name="Niimura Y."/>
            <person name="Fujii Y."/>
            <person name="Habara T."/>
            <person name="Sakai H."/>
            <person name="Sato Y."/>
            <person name="Wilson G."/>
            <person name="Kumar K."/>
            <person name="McCouch S."/>
            <person name="Juretic N."/>
            <person name="Hoen D."/>
            <person name="Wright S."/>
            <person name="Bruskiewich R."/>
            <person name="Bureau T."/>
            <person name="Miyao A."/>
            <person name="Hirochika H."/>
            <person name="Nishikawa T."/>
            <person name="Kadowaki K."/>
            <person name="Sugiura M."/>
            <person name="Burr B."/>
            <person name="Sasaki T."/>
        </authorList>
    </citation>
    <scope>NUCLEOTIDE SEQUENCE [LARGE SCALE GENOMIC DNA]</scope>
    <source>
        <strain evidence="2">cv. Nipponbare</strain>
    </source>
</reference>
<dbReference type="Gramene" id="Os06t0173450-00">
    <property type="protein sequence ID" value="Os06t0173450-00"/>
    <property type="gene ID" value="Os06g0173450"/>
</dbReference>
<dbReference type="EMBL" id="AP014962">
    <property type="protein sequence ID" value="BAS96398.1"/>
    <property type="molecule type" value="Genomic_DNA"/>
</dbReference>
<dbReference type="Proteomes" id="UP000059680">
    <property type="component" value="Chromosome 6"/>
</dbReference>
<accession>A0A0P0WTG4</accession>
<name>A0A0P0WTG4_ORYSJ</name>
<dbReference type="PaxDb" id="39947-A0A0P0WTG4"/>
<dbReference type="AlphaFoldDB" id="A0A0P0WTG4"/>
<gene>
    <name evidence="1" type="ordered locus">Os06g0173450</name>
    <name evidence="1" type="ORF">OSNPB_060173450</name>
</gene>
<evidence type="ECO:0000313" key="2">
    <source>
        <dbReference type="Proteomes" id="UP000059680"/>
    </source>
</evidence>
<proteinExistence type="predicted"/>
<organism evidence="1 2">
    <name type="scientific">Oryza sativa subsp. japonica</name>
    <name type="common">Rice</name>
    <dbReference type="NCBI Taxonomy" id="39947"/>
    <lineage>
        <taxon>Eukaryota</taxon>
        <taxon>Viridiplantae</taxon>
        <taxon>Streptophyta</taxon>
        <taxon>Embryophyta</taxon>
        <taxon>Tracheophyta</taxon>
        <taxon>Spermatophyta</taxon>
        <taxon>Magnoliopsida</taxon>
        <taxon>Liliopsida</taxon>
        <taxon>Poales</taxon>
        <taxon>Poaceae</taxon>
        <taxon>BOP clade</taxon>
        <taxon>Oryzoideae</taxon>
        <taxon>Oryzeae</taxon>
        <taxon>Oryzinae</taxon>
        <taxon>Oryza</taxon>
        <taxon>Oryza sativa</taxon>
    </lineage>
</organism>
<reference evidence="1 2" key="3">
    <citation type="journal article" date="2013" name="Rice">
        <title>Improvement of the Oryza sativa Nipponbare reference genome using next generation sequence and optical map data.</title>
        <authorList>
            <person name="Kawahara Y."/>
            <person name="de la Bastide M."/>
            <person name="Hamilton J.P."/>
            <person name="Kanamori H."/>
            <person name="McCombie W.R."/>
            <person name="Ouyang S."/>
            <person name="Schwartz D.C."/>
            <person name="Tanaka T."/>
            <person name="Wu J."/>
            <person name="Zhou S."/>
            <person name="Childs K.L."/>
            <person name="Davidson R.M."/>
            <person name="Lin H."/>
            <person name="Quesada-Ocampo L."/>
            <person name="Vaillancourt B."/>
            <person name="Sakai H."/>
            <person name="Lee S.S."/>
            <person name="Kim J."/>
            <person name="Numa H."/>
            <person name="Itoh T."/>
            <person name="Buell C.R."/>
            <person name="Matsumoto T."/>
        </authorList>
    </citation>
    <scope>NUCLEOTIDE SEQUENCE [LARGE SCALE GENOMIC DNA]</scope>
    <source>
        <strain evidence="2">cv. Nipponbare</strain>
    </source>
</reference>
<protein>
    <submittedName>
        <fullName evidence="1">Os06g0173450 protein</fullName>
    </submittedName>
</protein>
<reference evidence="1 2" key="2">
    <citation type="journal article" date="2013" name="Plant Cell Physiol.">
        <title>Rice Annotation Project Database (RAP-DB): an integrative and interactive database for rice genomics.</title>
        <authorList>
            <person name="Sakai H."/>
            <person name="Lee S.S."/>
            <person name="Tanaka T."/>
            <person name="Numa H."/>
            <person name="Kim J."/>
            <person name="Kawahara Y."/>
            <person name="Wakimoto H."/>
            <person name="Yang C.C."/>
            <person name="Iwamoto M."/>
            <person name="Abe T."/>
            <person name="Yamada Y."/>
            <person name="Muto A."/>
            <person name="Inokuchi H."/>
            <person name="Ikemura T."/>
            <person name="Matsumoto T."/>
            <person name="Sasaki T."/>
            <person name="Itoh T."/>
        </authorList>
    </citation>
    <scope>NUCLEOTIDE SEQUENCE [LARGE SCALE GENOMIC DNA]</scope>
    <source>
        <strain evidence="2">cv. Nipponbare</strain>
    </source>
</reference>
<dbReference type="InParanoid" id="A0A0P0WTG4"/>
<evidence type="ECO:0000313" key="1">
    <source>
        <dbReference type="EMBL" id="BAS96398.1"/>
    </source>
</evidence>